<keyword evidence="4 10" id="KW-0812">Transmembrane</keyword>
<comment type="similarity">
    <text evidence="2">Belongs to the UPF0053 family.</text>
</comment>
<dbReference type="SUPFAM" id="SSF56176">
    <property type="entry name" value="FAD-binding/transporter-associated domain-like"/>
    <property type="match status" value="1"/>
</dbReference>
<evidence type="ECO:0000256" key="1">
    <source>
        <dbReference type="ARBA" id="ARBA00004651"/>
    </source>
</evidence>
<evidence type="ECO:0000313" key="15">
    <source>
        <dbReference type="Proteomes" id="UP000268372"/>
    </source>
</evidence>
<dbReference type="InterPro" id="IPR036318">
    <property type="entry name" value="FAD-bd_PCMH-like_sf"/>
</dbReference>
<dbReference type="Pfam" id="PF01595">
    <property type="entry name" value="CNNM"/>
    <property type="match status" value="1"/>
</dbReference>
<dbReference type="Gene3D" id="3.30.465.10">
    <property type="match status" value="1"/>
</dbReference>
<accession>A0A3P1AS68</accession>
<keyword evidence="5" id="KW-0677">Repeat</keyword>
<dbReference type="SUPFAM" id="SSF54631">
    <property type="entry name" value="CBS-domain pair"/>
    <property type="match status" value="1"/>
</dbReference>
<dbReference type="FunFam" id="3.10.580.10:FF:000002">
    <property type="entry name" value="Magnesium/cobalt efflux protein CorC"/>
    <property type="match status" value="1"/>
</dbReference>
<comment type="subcellular location">
    <subcellularLocation>
        <location evidence="1">Cell membrane</location>
        <topology evidence="1">Multi-pass membrane protein</topology>
    </subcellularLocation>
</comment>
<evidence type="ECO:0000256" key="2">
    <source>
        <dbReference type="ARBA" id="ARBA00006337"/>
    </source>
</evidence>
<feature type="domain" description="CNNM transmembrane" evidence="13">
    <location>
        <begin position="11"/>
        <end position="196"/>
    </location>
</feature>
<evidence type="ECO:0000256" key="8">
    <source>
        <dbReference type="ARBA" id="ARBA00023136"/>
    </source>
</evidence>
<dbReference type="InterPro" id="IPR002550">
    <property type="entry name" value="CNNM"/>
</dbReference>
<feature type="transmembrane region" description="Helical" evidence="11">
    <location>
        <begin position="100"/>
        <end position="123"/>
    </location>
</feature>
<dbReference type="PROSITE" id="PS51371">
    <property type="entry name" value="CBS"/>
    <property type="match status" value="2"/>
</dbReference>
<dbReference type="SMART" id="SM00116">
    <property type="entry name" value="CBS"/>
    <property type="match status" value="2"/>
</dbReference>
<evidence type="ECO:0000256" key="7">
    <source>
        <dbReference type="ARBA" id="ARBA00023122"/>
    </source>
</evidence>
<sequence length="428" mass="49809">MYLDPDPAITQLLYLAFTSCCLIISLFFVALFAAVEVAYFSTSKNRYEQLLASFPTKAKLYQKLLDKPIKLQVTINLSNTIFKVLFLWSLFVVYNHFFIINFWGIIIVVLIGTFFLALFGEIYPRIYSSRQLNRVVVKTITIIYFFCTILTPVTWIFRKTHRFIVGKIDKKDDSFSMEQLSQALEMTDYNPANEDEQRILEGIASFGSTEVTQVMTPRIDIFALSDDELFHEILPQIIEKGYSRIPVYKDSIDNITGILYIKDLIPFLDKKVFQWTTLLREPYFVPETKKLDDLLTDFQSNKNHLAVVVDEYGETVGIISLEDIIEEIVGEIADELDEDDKLYQKLNANVYIFDGKISILDFCRILDIDEEPFEESRQDAESLGGFLLEQFEDFPKTDDTITFENYFFKIVSIHKRRLEKIKVTINEN</sequence>
<dbReference type="CDD" id="cd04590">
    <property type="entry name" value="CBS_pair_CorC_HlyC_assoc"/>
    <property type="match status" value="1"/>
</dbReference>
<feature type="transmembrane region" description="Helical" evidence="11">
    <location>
        <begin position="12"/>
        <end position="40"/>
    </location>
</feature>
<dbReference type="Pfam" id="PF00571">
    <property type="entry name" value="CBS"/>
    <property type="match status" value="2"/>
</dbReference>
<dbReference type="PANTHER" id="PTHR22777:SF32">
    <property type="entry name" value="UPF0053 INNER MEMBRANE PROTEIN YFJD"/>
    <property type="match status" value="1"/>
</dbReference>
<dbReference type="NCBIfam" id="TIGR03520">
    <property type="entry name" value="GldE"/>
    <property type="match status" value="1"/>
</dbReference>
<keyword evidence="8 10" id="KW-0472">Membrane</keyword>
<evidence type="ECO:0000256" key="9">
    <source>
        <dbReference type="PROSITE-ProRule" id="PRU00703"/>
    </source>
</evidence>
<dbReference type="InterPro" id="IPR044751">
    <property type="entry name" value="Ion_transp-like_CBS"/>
</dbReference>
<dbReference type="InterPro" id="IPR005170">
    <property type="entry name" value="Transptr-assoc_dom"/>
</dbReference>
<dbReference type="AlphaFoldDB" id="A0A3P1AS68"/>
<keyword evidence="15" id="KW-1185">Reference proteome</keyword>
<evidence type="ECO:0000256" key="5">
    <source>
        <dbReference type="ARBA" id="ARBA00022737"/>
    </source>
</evidence>
<feature type="transmembrane region" description="Helical" evidence="11">
    <location>
        <begin position="135"/>
        <end position="157"/>
    </location>
</feature>
<dbReference type="Pfam" id="PF03471">
    <property type="entry name" value="CorC_HlyC"/>
    <property type="match status" value="1"/>
</dbReference>
<keyword evidence="3" id="KW-1003">Cell membrane</keyword>
<dbReference type="InterPro" id="IPR000644">
    <property type="entry name" value="CBS_dom"/>
</dbReference>
<dbReference type="InterPro" id="IPR046342">
    <property type="entry name" value="CBS_dom_sf"/>
</dbReference>
<dbReference type="SMART" id="SM01091">
    <property type="entry name" value="CorC_HlyC"/>
    <property type="match status" value="1"/>
</dbReference>
<feature type="transmembrane region" description="Helical" evidence="11">
    <location>
        <begin position="73"/>
        <end position="94"/>
    </location>
</feature>
<dbReference type="PANTHER" id="PTHR22777">
    <property type="entry name" value="HEMOLYSIN-RELATED"/>
    <property type="match status" value="1"/>
</dbReference>
<evidence type="ECO:0000256" key="11">
    <source>
        <dbReference type="SAM" id="Phobius"/>
    </source>
</evidence>
<keyword evidence="7 9" id="KW-0129">CBS domain</keyword>
<dbReference type="InterPro" id="IPR019862">
    <property type="entry name" value="Motility-assoc_prot_GldE"/>
</dbReference>
<evidence type="ECO:0000313" key="14">
    <source>
        <dbReference type="EMBL" id="RRA91735.1"/>
    </source>
</evidence>
<proteinExistence type="inferred from homology"/>
<feature type="domain" description="CBS" evidence="12">
    <location>
        <begin position="278"/>
        <end position="335"/>
    </location>
</feature>
<evidence type="ECO:0000256" key="3">
    <source>
        <dbReference type="ARBA" id="ARBA00022475"/>
    </source>
</evidence>
<dbReference type="GO" id="GO:0050660">
    <property type="term" value="F:flavin adenine dinucleotide binding"/>
    <property type="evidence" value="ECO:0007669"/>
    <property type="project" value="InterPro"/>
</dbReference>
<organism evidence="14 15">
    <name type="scientific">Paenimyroides viscosum</name>
    <dbReference type="NCBI Taxonomy" id="2488729"/>
    <lineage>
        <taxon>Bacteria</taxon>
        <taxon>Pseudomonadati</taxon>
        <taxon>Bacteroidota</taxon>
        <taxon>Flavobacteriia</taxon>
        <taxon>Flavobacteriales</taxon>
        <taxon>Flavobacteriaceae</taxon>
        <taxon>Paenimyroides</taxon>
    </lineage>
</organism>
<dbReference type="PROSITE" id="PS51846">
    <property type="entry name" value="CNNM"/>
    <property type="match status" value="1"/>
</dbReference>
<name>A0A3P1AS68_9FLAO</name>
<comment type="caution">
    <text evidence="14">The sequence shown here is derived from an EMBL/GenBank/DDBJ whole genome shotgun (WGS) entry which is preliminary data.</text>
</comment>
<evidence type="ECO:0000259" key="13">
    <source>
        <dbReference type="PROSITE" id="PS51846"/>
    </source>
</evidence>
<evidence type="ECO:0000256" key="4">
    <source>
        <dbReference type="ARBA" id="ARBA00022692"/>
    </source>
</evidence>
<dbReference type="GO" id="GO:0005886">
    <property type="term" value="C:plasma membrane"/>
    <property type="evidence" value="ECO:0007669"/>
    <property type="project" value="UniProtKB-SubCell"/>
</dbReference>
<dbReference type="InterPro" id="IPR016169">
    <property type="entry name" value="FAD-bd_PCMH_sub2"/>
</dbReference>
<dbReference type="EMBL" id="RQTJ01000033">
    <property type="protein sequence ID" value="RRA91735.1"/>
    <property type="molecule type" value="Genomic_DNA"/>
</dbReference>
<feature type="domain" description="CBS" evidence="12">
    <location>
        <begin position="215"/>
        <end position="277"/>
    </location>
</feature>
<protein>
    <submittedName>
        <fullName evidence="14">Gliding motility-associated protein GldE</fullName>
    </submittedName>
</protein>
<dbReference type="Proteomes" id="UP000268372">
    <property type="component" value="Unassembled WGS sequence"/>
</dbReference>
<evidence type="ECO:0000259" key="12">
    <source>
        <dbReference type="PROSITE" id="PS51371"/>
    </source>
</evidence>
<evidence type="ECO:0000256" key="10">
    <source>
        <dbReference type="PROSITE-ProRule" id="PRU01193"/>
    </source>
</evidence>
<reference evidence="14 15" key="1">
    <citation type="submission" date="2018-11" db="EMBL/GenBank/DDBJ databases">
        <title>Flavobacterium sp. nov., YIM 102796 draft genome.</title>
        <authorList>
            <person name="Li G."/>
            <person name="Jiang Y."/>
        </authorList>
    </citation>
    <scope>NUCLEOTIDE SEQUENCE [LARGE SCALE GENOMIC DNA]</scope>
    <source>
        <strain evidence="14 15">YIM 102796</strain>
    </source>
</reference>
<gene>
    <name evidence="14" type="primary">gldE</name>
    <name evidence="14" type="ORF">EG242_12200</name>
</gene>
<evidence type="ECO:0000256" key="6">
    <source>
        <dbReference type="ARBA" id="ARBA00022989"/>
    </source>
</evidence>
<keyword evidence="6 10" id="KW-1133">Transmembrane helix</keyword>
<dbReference type="Gene3D" id="3.10.580.10">
    <property type="entry name" value="CBS-domain"/>
    <property type="match status" value="1"/>
</dbReference>